<dbReference type="EMBL" id="MDER01000055">
    <property type="protein sequence ID" value="ODP27453.1"/>
    <property type="molecule type" value="Genomic_DNA"/>
</dbReference>
<evidence type="ECO:0000313" key="2">
    <source>
        <dbReference type="Proteomes" id="UP000094578"/>
    </source>
</evidence>
<gene>
    <name evidence="1" type="ORF">PTI45_03163</name>
</gene>
<dbReference type="Proteomes" id="UP000094578">
    <property type="component" value="Unassembled WGS sequence"/>
</dbReference>
<evidence type="ECO:0000313" key="1">
    <source>
        <dbReference type="EMBL" id="ODP27453.1"/>
    </source>
</evidence>
<sequence>MACINLLYKIYQFKTLKKSSYNEKYVQNIIKNCNKLGVKPQLIKLEKDEQGFIISAEITL</sequence>
<dbReference type="STRING" id="1886670.PTI45_03163"/>
<protein>
    <submittedName>
        <fullName evidence="1">Uncharacterized protein</fullName>
    </submittedName>
</protein>
<accession>A0A1E3L1C8</accession>
<proteinExistence type="predicted"/>
<comment type="caution">
    <text evidence="1">The sequence shown here is derived from an EMBL/GenBank/DDBJ whole genome shotgun (WGS) entry which is preliminary data.</text>
</comment>
<reference evidence="1 2" key="1">
    <citation type="submission" date="2016-08" db="EMBL/GenBank/DDBJ databases">
        <title>Genome sequencing of Paenibacillus sp. TI45-13ar, isolated from Korean traditional nuruk.</title>
        <authorList>
            <person name="Kim S.-J."/>
        </authorList>
    </citation>
    <scope>NUCLEOTIDE SEQUENCE [LARGE SCALE GENOMIC DNA]</scope>
    <source>
        <strain evidence="1 2">TI45-13ar</strain>
    </source>
</reference>
<keyword evidence="2" id="KW-1185">Reference proteome</keyword>
<organism evidence="1 2">
    <name type="scientific">Paenibacillus nuruki</name>
    <dbReference type="NCBI Taxonomy" id="1886670"/>
    <lineage>
        <taxon>Bacteria</taxon>
        <taxon>Bacillati</taxon>
        <taxon>Bacillota</taxon>
        <taxon>Bacilli</taxon>
        <taxon>Bacillales</taxon>
        <taxon>Paenibacillaceae</taxon>
        <taxon>Paenibacillus</taxon>
    </lineage>
</organism>
<name>A0A1E3L1C8_9BACL</name>
<dbReference type="AlphaFoldDB" id="A0A1E3L1C8"/>